<keyword evidence="2" id="KW-1185">Reference proteome</keyword>
<organism evidence="1 2">
    <name type="scientific">Lecanicillium saksenae</name>
    <dbReference type="NCBI Taxonomy" id="468837"/>
    <lineage>
        <taxon>Eukaryota</taxon>
        <taxon>Fungi</taxon>
        <taxon>Dikarya</taxon>
        <taxon>Ascomycota</taxon>
        <taxon>Pezizomycotina</taxon>
        <taxon>Sordariomycetes</taxon>
        <taxon>Hypocreomycetidae</taxon>
        <taxon>Hypocreales</taxon>
        <taxon>Cordycipitaceae</taxon>
        <taxon>Lecanicillium</taxon>
    </lineage>
</organism>
<protein>
    <submittedName>
        <fullName evidence="1">Uncharacterized protein</fullName>
    </submittedName>
</protein>
<evidence type="ECO:0000313" key="2">
    <source>
        <dbReference type="Proteomes" id="UP001148737"/>
    </source>
</evidence>
<gene>
    <name evidence="1" type="ORF">NLG97_g6368</name>
</gene>
<name>A0ACC1QPU8_9HYPO</name>
<evidence type="ECO:0000313" key="1">
    <source>
        <dbReference type="EMBL" id="KAJ3487657.1"/>
    </source>
</evidence>
<dbReference type="Proteomes" id="UP001148737">
    <property type="component" value="Unassembled WGS sequence"/>
</dbReference>
<reference evidence="1" key="1">
    <citation type="submission" date="2022-07" db="EMBL/GenBank/DDBJ databases">
        <title>Genome Sequence of Lecanicillium saksenae.</title>
        <authorList>
            <person name="Buettner E."/>
        </authorList>
    </citation>
    <scope>NUCLEOTIDE SEQUENCE</scope>
    <source>
        <strain evidence="1">VT-O1</strain>
    </source>
</reference>
<accession>A0ACC1QPU8</accession>
<sequence length="235" mass="25641">MHLINTFTSALVVALSATSVAAGTIAHDKVKGYPEKVPDKYGNLYKKYKPFLEVVTGCVPFPAVQDDGGVSGGLKNSGAMNGHCSKSDGQVYVRGKSVSKDLFGIMYAWYMPKDQNVDGPGNLGHRHEWENIIVWLAGDKEDSAYKGVSYSGHGGYSFEKDKKYLDGSRPKIMYLTKGKNHELSVGTKKGGDQPMIAWESMSDAARKSLNEFDFGKANCAINDKNFQGNLDKAKP</sequence>
<comment type="caution">
    <text evidence="1">The sequence shown here is derived from an EMBL/GenBank/DDBJ whole genome shotgun (WGS) entry which is preliminary data.</text>
</comment>
<proteinExistence type="predicted"/>
<dbReference type="EMBL" id="JANAKD010000829">
    <property type="protein sequence ID" value="KAJ3487657.1"/>
    <property type="molecule type" value="Genomic_DNA"/>
</dbReference>